<feature type="signal peptide" evidence="3">
    <location>
        <begin position="1"/>
        <end position="24"/>
    </location>
</feature>
<protein>
    <submittedName>
        <fullName evidence="4">Putative Extracellular solute-binding protein family 1</fullName>
    </submittedName>
</protein>
<gene>
    <name evidence="4" type="ORF">MPL1032_80252</name>
</gene>
<dbReference type="GO" id="GO:0030976">
    <property type="term" value="F:thiamine pyrophosphate binding"/>
    <property type="evidence" value="ECO:0007669"/>
    <property type="project" value="TreeGrafter"/>
</dbReference>
<dbReference type="GO" id="GO:0030975">
    <property type="term" value="F:thiamine binding"/>
    <property type="evidence" value="ECO:0007669"/>
    <property type="project" value="TreeGrafter"/>
</dbReference>
<evidence type="ECO:0000256" key="3">
    <source>
        <dbReference type="SAM" id="SignalP"/>
    </source>
</evidence>
<reference evidence="5" key="1">
    <citation type="submission" date="2014-08" db="EMBL/GenBank/DDBJ databases">
        <authorList>
            <person name="Edwards T."/>
        </authorList>
    </citation>
    <scope>NUCLEOTIDE SEQUENCE [LARGE SCALE GENOMIC DNA]</scope>
</reference>
<dbReference type="Gene3D" id="3.40.190.10">
    <property type="entry name" value="Periplasmic binding protein-like II"/>
    <property type="match status" value="2"/>
</dbReference>
<name>A0A0K2W7D9_MESPL</name>
<keyword evidence="1 3" id="KW-0732">Signal</keyword>
<dbReference type="PANTHER" id="PTHR30006:SF2">
    <property type="entry name" value="ABC TRANSPORTER SUBSTRATE-BINDING PROTEIN"/>
    <property type="match status" value="1"/>
</dbReference>
<sequence>MNLKTTLGLALSLAALSVTAPACAADLVLYDALDFAGPVAKAFQAKTGLTVDVVEPGSTGETLGKIAAEGSNPQFDIVWLDGSAVMERMAADHVLQPVPAEAYGKIAWTDLGKSLIPQSHAFLPTGTSTTAIEVNTKKVKADKMPKSWTDLEGFAGSVAAKDPNLSGPAYQWLAGLFQTNGVDAGKELLAKTLTNKSLSGLSSGGKVNKAVLTGDAAVGINQDSAIFSKIAAGEPVVAVYPKEGSVSLPQGLGISAKTQHMDAARKFIDFVTSAEGQAAMQNGDDTDFFYIPIVKGVNPKPGRETNIAYTRLDDATASAHETEWKQWYKEKFVQ</sequence>
<dbReference type="Pfam" id="PF13416">
    <property type="entry name" value="SBP_bac_8"/>
    <property type="match status" value="1"/>
</dbReference>
<dbReference type="InterPro" id="IPR006059">
    <property type="entry name" value="SBP"/>
</dbReference>
<evidence type="ECO:0000256" key="1">
    <source>
        <dbReference type="ARBA" id="ARBA00022729"/>
    </source>
</evidence>
<dbReference type="SUPFAM" id="SSF53850">
    <property type="entry name" value="Periplasmic binding protein-like II"/>
    <property type="match status" value="1"/>
</dbReference>
<dbReference type="GO" id="GO:0030288">
    <property type="term" value="C:outer membrane-bounded periplasmic space"/>
    <property type="evidence" value="ECO:0007669"/>
    <property type="project" value="TreeGrafter"/>
</dbReference>
<keyword evidence="2" id="KW-0574">Periplasm</keyword>
<proteinExistence type="predicted"/>
<evidence type="ECO:0000256" key="2">
    <source>
        <dbReference type="ARBA" id="ARBA00022764"/>
    </source>
</evidence>
<accession>A0A0K2W7D9</accession>
<dbReference type="AlphaFoldDB" id="A0A0K2W7D9"/>
<dbReference type="PANTHER" id="PTHR30006">
    <property type="entry name" value="THIAMINE-BINDING PERIPLASMIC PROTEIN-RELATED"/>
    <property type="match status" value="1"/>
</dbReference>
<organism evidence="4 5">
    <name type="scientific">Mesorhizobium plurifarium</name>
    <dbReference type="NCBI Taxonomy" id="69974"/>
    <lineage>
        <taxon>Bacteria</taxon>
        <taxon>Pseudomonadati</taxon>
        <taxon>Pseudomonadota</taxon>
        <taxon>Alphaproteobacteria</taxon>
        <taxon>Hyphomicrobiales</taxon>
        <taxon>Phyllobacteriaceae</taxon>
        <taxon>Mesorhizobium</taxon>
    </lineage>
</organism>
<dbReference type="Proteomes" id="UP000182888">
    <property type="component" value="Unassembled WGS sequence"/>
</dbReference>
<evidence type="ECO:0000313" key="4">
    <source>
        <dbReference type="EMBL" id="CDX63298.1"/>
    </source>
</evidence>
<dbReference type="EMBL" id="CCND01000051">
    <property type="protein sequence ID" value="CDX63298.1"/>
    <property type="molecule type" value="Genomic_DNA"/>
</dbReference>
<evidence type="ECO:0000313" key="5">
    <source>
        <dbReference type="Proteomes" id="UP000182888"/>
    </source>
</evidence>
<feature type="chain" id="PRO_5005490222" evidence="3">
    <location>
        <begin position="25"/>
        <end position="334"/>
    </location>
</feature>
<dbReference type="GO" id="GO:0015888">
    <property type="term" value="P:thiamine transport"/>
    <property type="evidence" value="ECO:0007669"/>
    <property type="project" value="TreeGrafter"/>
</dbReference>